<proteinExistence type="predicted"/>
<evidence type="ECO:0000256" key="1">
    <source>
        <dbReference type="SAM" id="SignalP"/>
    </source>
</evidence>
<dbReference type="EMBL" id="BGZK01000454">
    <property type="protein sequence ID" value="GBP44540.1"/>
    <property type="molecule type" value="Genomic_DNA"/>
</dbReference>
<accession>A0A4C1W112</accession>
<keyword evidence="1" id="KW-0732">Signal</keyword>
<name>A0A4C1W112_EUMVA</name>
<feature type="chain" id="PRO_5020026091" evidence="1">
    <location>
        <begin position="32"/>
        <end position="91"/>
    </location>
</feature>
<dbReference type="AlphaFoldDB" id="A0A4C1W112"/>
<protein>
    <submittedName>
        <fullName evidence="2">Uncharacterized protein</fullName>
    </submittedName>
</protein>
<dbReference type="Proteomes" id="UP000299102">
    <property type="component" value="Unassembled WGS sequence"/>
</dbReference>
<organism evidence="2 3">
    <name type="scientific">Eumeta variegata</name>
    <name type="common">Bagworm moth</name>
    <name type="synonym">Eumeta japonica</name>
    <dbReference type="NCBI Taxonomy" id="151549"/>
    <lineage>
        <taxon>Eukaryota</taxon>
        <taxon>Metazoa</taxon>
        <taxon>Ecdysozoa</taxon>
        <taxon>Arthropoda</taxon>
        <taxon>Hexapoda</taxon>
        <taxon>Insecta</taxon>
        <taxon>Pterygota</taxon>
        <taxon>Neoptera</taxon>
        <taxon>Endopterygota</taxon>
        <taxon>Lepidoptera</taxon>
        <taxon>Glossata</taxon>
        <taxon>Ditrysia</taxon>
        <taxon>Tineoidea</taxon>
        <taxon>Psychidae</taxon>
        <taxon>Oiketicinae</taxon>
        <taxon>Eumeta</taxon>
    </lineage>
</organism>
<reference evidence="2 3" key="1">
    <citation type="journal article" date="2019" name="Commun. Biol.">
        <title>The bagworm genome reveals a unique fibroin gene that provides high tensile strength.</title>
        <authorList>
            <person name="Kono N."/>
            <person name="Nakamura H."/>
            <person name="Ohtoshi R."/>
            <person name="Tomita M."/>
            <person name="Numata K."/>
            <person name="Arakawa K."/>
        </authorList>
    </citation>
    <scope>NUCLEOTIDE SEQUENCE [LARGE SCALE GENOMIC DNA]</scope>
</reference>
<feature type="signal peptide" evidence="1">
    <location>
        <begin position="1"/>
        <end position="31"/>
    </location>
</feature>
<comment type="caution">
    <text evidence="2">The sequence shown here is derived from an EMBL/GenBank/DDBJ whole genome shotgun (WGS) entry which is preliminary data.</text>
</comment>
<evidence type="ECO:0000313" key="2">
    <source>
        <dbReference type="EMBL" id="GBP44540.1"/>
    </source>
</evidence>
<evidence type="ECO:0000313" key="3">
    <source>
        <dbReference type="Proteomes" id="UP000299102"/>
    </source>
</evidence>
<sequence>MRACGRAPARGSGPLARLLLLTILNTKFVVSDSSGGPLFIHQRTPLSTGYAIPVLESRNALVTLLGLRVFMGGVYYLLSGGSHACSPFCVC</sequence>
<keyword evidence="3" id="KW-1185">Reference proteome</keyword>
<gene>
    <name evidence="2" type="ORF">EVAR_86764_1</name>
</gene>